<gene>
    <name evidence="2" type="ORF">HS088_TW11G00313</name>
</gene>
<dbReference type="InParanoid" id="A0A7J7D1M4"/>
<sequence>MRSCRIKEILSSYLPIELIINILYRLPVKSLIRFKSVSKPWKSLVEDPDFVKSYMDQQQVKTKRLITKCDTSSFLSTDLDSLDKLSIVNMPKLQRSYRHIELIGSSNGLVTLCCTFSNLNDPLVFDFIIWNMATRKHLIIPLELPHPPKCTLLVQGFGYNSVCDDYKVVRAFKSGGGGGDGDDLITMVYSLKKHEWVWSTINSPDYHFEDLLVGSLVSNGALHWLAFEGYAWDPIIVAFDLNTEEYHKVSLPVNVIADELESLRLAVLGDSLCILVDVGDVDIWVIKDYMVKESWTKVYSLRLKIFPMPLAFSISGDGTTLLLLKYKEFAHRAYWYNPSESTIYLCKPSLEEEVQIFVAPSSRFVTAMIYEESLTPIVGSKGTRELSQTWSMLLHFKDLAVAQSHKSQVITASRNKIMAFQDPSEAQVQSD</sequence>
<dbReference type="InterPro" id="IPR017451">
    <property type="entry name" value="F-box-assoc_interact_dom"/>
</dbReference>
<dbReference type="PANTHER" id="PTHR31672:SF13">
    <property type="entry name" value="F-BOX PROTEIN CPR30-LIKE"/>
    <property type="match status" value="1"/>
</dbReference>
<dbReference type="Pfam" id="PF00646">
    <property type="entry name" value="F-box"/>
    <property type="match status" value="1"/>
</dbReference>
<dbReference type="Proteomes" id="UP000593562">
    <property type="component" value="Unassembled WGS sequence"/>
</dbReference>
<accession>A0A7J7D1M4</accession>
<dbReference type="AlphaFoldDB" id="A0A7J7D1M4"/>
<evidence type="ECO:0000259" key="1">
    <source>
        <dbReference type="PROSITE" id="PS50181"/>
    </source>
</evidence>
<dbReference type="Pfam" id="PF08268">
    <property type="entry name" value="FBA_3"/>
    <property type="match status" value="1"/>
</dbReference>
<dbReference type="EMBL" id="JAAARO010000011">
    <property type="protein sequence ID" value="KAF5740247.1"/>
    <property type="molecule type" value="Genomic_DNA"/>
</dbReference>
<dbReference type="PROSITE" id="PS50181">
    <property type="entry name" value="FBOX"/>
    <property type="match status" value="1"/>
</dbReference>
<comment type="caution">
    <text evidence="2">The sequence shown here is derived from an EMBL/GenBank/DDBJ whole genome shotgun (WGS) entry which is preliminary data.</text>
</comment>
<dbReference type="SUPFAM" id="SSF81383">
    <property type="entry name" value="F-box domain"/>
    <property type="match status" value="1"/>
</dbReference>
<evidence type="ECO:0000313" key="2">
    <source>
        <dbReference type="EMBL" id="KAF5740247.1"/>
    </source>
</evidence>
<dbReference type="CDD" id="cd22157">
    <property type="entry name" value="F-box_AtFBW1-like"/>
    <property type="match status" value="1"/>
</dbReference>
<evidence type="ECO:0000313" key="3">
    <source>
        <dbReference type="Proteomes" id="UP000593562"/>
    </source>
</evidence>
<dbReference type="InterPro" id="IPR001810">
    <property type="entry name" value="F-box_dom"/>
</dbReference>
<dbReference type="PANTHER" id="PTHR31672">
    <property type="entry name" value="BNACNNG10540D PROTEIN"/>
    <property type="match status" value="1"/>
</dbReference>
<name>A0A7J7D1M4_TRIWF</name>
<dbReference type="InterPro" id="IPR013187">
    <property type="entry name" value="F-box-assoc_dom_typ3"/>
</dbReference>
<keyword evidence="3" id="KW-1185">Reference proteome</keyword>
<dbReference type="Gene3D" id="1.20.1280.50">
    <property type="match status" value="1"/>
</dbReference>
<dbReference type="NCBIfam" id="TIGR01640">
    <property type="entry name" value="F_box_assoc_1"/>
    <property type="match status" value="1"/>
</dbReference>
<organism evidence="2 3">
    <name type="scientific">Tripterygium wilfordii</name>
    <name type="common">Thunder God vine</name>
    <dbReference type="NCBI Taxonomy" id="458696"/>
    <lineage>
        <taxon>Eukaryota</taxon>
        <taxon>Viridiplantae</taxon>
        <taxon>Streptophyta</taxon>
        <taxon>Embryophyta</taxon>
        <taxon>Tracheophyta</taxon>
        <taxon>Spermatophyta</taxon>
        <taxon>Magnoliopsida</taxon>
        <taxon>eudicotyledons</taxon>
        <taxon>Gunneridae</taxon>
        <taxon>Pentapetalae</taxon>
        <taxon>rosids</taxon>
        <taxon>fabids</taxon>
        <taxon>Celastrales</taxon>
        <taxon>Celastraceae</taxon>
        <taxon>Tripterygium</taxon>
    </lineage>
</organism>
<reference evidence="2 3" key="1">
    <citation type="journal article" date="2020" name="Nat. Commun.">
        <title>Genome of Tripterygium wilfordii and identification of cytochrome P450 involved in triptolide biosynthesis.</title>
        <authorList>
            <person name="Tu L."/>
            <person name="Su P."/>
            <person name="Zhang Z."/>
            <person name="Gao L."/>
            <person name="Wang J."/>
            <person name="Hu T."/>
            <person name="Zhou J."/>
            <person name="Zhang Y."/>
            <person name="Zhao Y."/>
            <person name="Liu Y."/>
            <person name="Song Y."/>
            <person name="Tong Y."/>
            <person name="Lu Y."/>
            <person name="Yang J."/>
            <person name="Xu C."/>
            <person name="Jia M."/>
            <person name="Peters R.J."/>
            <person name="Huang L."/>
            <person name="Gao W."/>
        </authorList>
    </citation>
    <scope>NUCLEOTIDE SEQUENCE [LARGE SCALE GENOMIC DNA]</scope>
    <source>
        <strain evidence="3">cv. XIE 37</strain>
        <tissue evidence="2">Leaf</tissue>
    </source>
</reference>
<feature type="domain" description="F-box" evidence="1">
    <location>
        <begin position="8"/>
        <end position="54"/>
    </location>
</feature>
<dbReference type="InterPro" id="IPR050796">
    <property type="entry name" value="SCF_F-box_component"/>
</dbReference>
<protein>
    <submittedName>
        <fullName evidence="2">Putative F-box family protein</fullName>
    </submittedName>
</protein>
<proteinExistence type="predicted"/>
<dbReference type="SMART" id="SM00256">
    <property type="entry name" value="FBOX"/>
    <property type="match status" value="1"/>
</dbReference>
<dbReference type="InterPro" id="IPR036047">
    <property type="entry name" value="F-box-like_dom_sf"/>
</dbReference>